<organism evidence="8">
    <name type="scientific">marine sediment metagenome</name>
    <dbReference type="NCBI Taxonomy" id="412755"/>
    <lineage>
        <taxon>unclassified sequences</taxon>
        <taxon>metagenomes</taxon>
        <taxon>ecological metagenomes</taxon>
    </lineage>
</organism>
<dbReference type="GO" id="GO:0004815">
    <property type="term" value="F:aspartate-tRNA ligase activity"/>
    <property type="evidence" value="ECO:0007669"/>
    <property type="project" value="TreeGrafter"/>
</dbReference>
<dbReference type="InterPro" id="IPR004364">
    <property type="entry name" value="Aa-tRNA-synt_II"/>
</dbReference>
<dbReference type="AlphaFoldDB" id="X1DTM7"/>
<dbReference type="PANTHER" id="PTHR22594:SF5">
    <property type="entry name" value="ASPARTATE--TRNA LIGASE, MITOCHONDRIAL"/>
    <property type="match status" value="1"/>
</dbReference>
<dbReference type="SUPFAM" id="SSF55681">
    <property type="entry name" value="Class II aaRS and biotin synthetases"/>
    <property type="match status" value="1"/>
</dbReference>
<evidence type="ECO:0000256" key="2">
    <source>
        <dbReference type="ARBA" id="ARBA00022598"/>
    </source>
</evidence>
<evidence type="ECO:0000256" key="6">
    <source>
        <dbReference type="ARBA" id="ARBA00023146"/>
    </source>
</evidence>
<evidence type="ECO:0000313" key="8">
    <source>
        <dbReference type="EMBL" id="GAH11585.1"/>
    </source>
</evidence>
<keyword evidence="4" id="KW-0067">ATP-binding</keyword>
<dbReference type="Pfam" id="PF00152">
    <property type="entry name" value="tRNA-synt_2"/>
    <property type="match status" value="1"/>
</dbReference>
<feature type="non-terminal residue" evidence="8">
    <location>
        <position position="1"/>
    </location>
</feature>
<dbReference type="InterPro" id="IPR045864">
    <property type="entry name" value="aa-tRNA-synth_II/BPL/LPL"/>
</dbReference>
<gene>
    <name evidence="8" type="ORF">S01H4_59835</name>
</gene>
<comment type="caution">
    <text evidence="8">The sequence shown here is derived from an EMBL/GenBank/DDBJ whole genome shotgun (WGS) entry which is preliminary data.</text>
</comment>
<evidence type="ECO:0000256" key="5">
    <source>
        <dbReference type="ARBA" id="ARBA00022917"/>
    </source>
</evidence>
<sequence>SGDLIILIADLSRKASAILGQIRLYLANELDLIPEDTYKFLWVYDFPLFEWDDDEKRYQSMHHPFTSPTEETIEFIKNDPLKVKAKAYDLILNGVEIASGSIRINNSNLQKEIFKVLGHDKDKVDSNFGFLLEAFQYGAPPLGGIAYGFDRFVAEVLQKKNIREVIAFSKTLRAICPLTGAPDEVTDEQLEELNID</sequence>
<dbReference type="GO" id="GO:0005737">
    <property type="term" value="C:cytoplasm"/>
    <property type="evidence" value="ECO:0007669"/>
    <property type="project" value="InterPro"/>
</dbReference>
<proteinExistence type="inferred from homology"/>
<dbReference type="GO" id="GO:0006422">
    <property type="term" value="P:aspartyl-tRNA aminoacylation"/>
    <property type="evidence" value="ECO:0007669"/>
    <property type="project" value="TreeGrafter"/>
</dbReference>
<dbReference type="InterPro" id="IPR006195">
    <property type="entry name" value="aa-tRNA-synth_II"/>
</dbReference>
<dbReference type="InterPro" id="IPR004115">
    <property type="entry name" value="GAD-like_sf"/>
</dbReference>
<keyword evidence="3" id="KW-0547">Nucleotide-binding</keyword>
<dbReference type="Gene3D" id="3.30.930.10">
    <property type="entry name" value="Bira Bifunctional Protein, Domain 2"/>
    <property type="match status" value="1"/>
</dbReference>
<feature type="non-terminal residue" evidence="8">
    <location>
        <position position="196"/>
    </location>
</feature>
<dbReference type="Gene3D" id="3.30.1360.30">
    <property type="entry name" value="GAD-like domain"/>
    <property type="match status" value="1"/>
</dbReference>
<dbReference type="GO" id="GO:0005524">
    <property type="term" value="F:ATP binding"/>
    <property type="evidence" value="ECO:0007669"/>
    <property type="project" value="UniProtKB-KW"/>
</dbReference>
<evidence type="ECO:0000256" key="4">
    <source>
        <dbReference type="ARBA" id="ARBA00022840"/>
    </source>
</evidence>
<reference evidence="8" key="1">
    <citation type="journal article" date="2014" name="Front. Microbiol.">
        <title>High frequency of phylogenetically diverse reductive dehalogenase-homologous genes in deep subseafloor sedimentary metagenomes.</title>
        <authorList>
            <person name="Kawai M."/>
            <person name="Futagami T."/>
            <person name="Toyoda A."/>
            <person name="Takaki Y."/>
            <person name="Nishi S."/>
            <person name="Hori S."/>
            <person name="Arai W."/>
            <person name="Tsubouchi T."/>
            <person name="Morono Y."/>
            <person name="Uchiyama I."/>
            <person name="Ito T."/>
            <person name="Fujiyama A."/>
            <person name="Inagaki F."/>
            <person name="Takami H."/>
        </authorList>
    </citation>
    <scope>NUCLEOTIDE SEQUENCE</scope>
    <source>
        <strain evidence="8">Expedition CK06-06</strain>
    </source>
</reference>
<dbReference type="EMBL" id="BART01035158">
    <property type="protein sequence ID" value="GAH11585.1"/>
    <property type="molecule type" value="Genomic_DNA"/>
</dbReference>
<evidence type="ECO:0000256" key="3">
    <source>
        <dbReference type="ARBA" id="ARBA00022741"/>
    </source>
</evidence>
<dbReference type="PROSITE" id="PS50862">
    <property type="entry name" value="AA_TRNA_LIGASE_II"/>
    <property type="match status" value="1"/>
</dbReference>
<protein>
    <recommendedName>
        <fullName evidence="7">Aminoacyl-transfer RNA synthetases class-II family profile domain-containing protein</fullName>
    </recommendedName>
</protein>
<comment type="similarity">
    <text evidence="1">Belongs to the class-II aminoacyl-tRNA synthetase family. Type 1 subfamily.</text>
</comment>
<evidence type="ECO:0000259" key="7">
    <source>
        <dbReference type="PROSITE" id="PS50862"/>
    </source>
</evidence>
<dbReference type="PRINTS" id="PR01042">
    <property type="entry name" value="TRNASYNTHASP"/>
</dbReference>
<keyword evidence="6" id="KW-0030">Aminoacyl-tRNA synthetase</keyword>
<name>X1DTM7_9ZZZZ</name>
<keyword evidence="5" id="KW-0648">Protein biosynthesis</keyword>
<keyword evidence="2" id="KW-0436">Ligase</keyword>
<dbReference type="InterPro" id="IPR002312">
    <property type="entry name" value="Asp/Asn-tRNA-synth_IIb"/>
</dbReference>
<accession>X1DTM7</accession>
<evidence type="ECO:0000256" key="1">
    <source>
        <dbReference type="ARBA" id="ARBA00006303"/>
    </source>
</evidence>
<feature type="domain" description="Aminoacyl-transfer RNA synthetases class-II family profile" evidence="7">
    <location>
        <begin position="1"/>
        <end position="177"/>
    </location>
</feature>
<dbReference type="PANTHER" id="PTHR22594">
    <property type="entry name" value="ASPARTYL/LYSYL-TRNA SYNTHETASE"/>
    <property type="match status" value="1"/>
</dbReference>